<reference evidence="2" key="1">
    <citation type="journal article" date="2019" name="Int. J. Syst. Evol. Microbiol.">
        <title>The Global Catalogue of Microorganisms (GCM) 10K type strain sequencing project: providing services to taxonomists for standard genome sequencing and annotation.</title>
        <authorList>
            <consortium name="The Broad Institute Genomics Platform"/>
            <consortium name="The Broad Institute Genome Sequencing Center for Infectious Disease"/>
            <person name="Wu L."/>
            <person name="Ma J."/>
        </authorList>
    </citation>
    <scope>NUCLEOTIDE SEQUENCE [LARGE SCALE GENOMIC DNA]</scope>
    <source>
        <strain evidence="2">TBRC 7912</strain>
    </source>
</reference>
<evidence type="ECO:0000313" key="2">
    <source>
        <dbReference type="Proteomes" id="UP001595698"/>
    </source>
</evidence>
<gene>
    <name evidence="1" type="ORF">ACFOYY_32630</name>
</gene>
<comment type="caution">
    <text evidence="1">The sequence shown here is derived from an EMBL/GenBank/DDBJ whole genome shotgun (WGS) entry which is preliminary data.</text>
</comment>
<dbReference type="Proteomes" id="UP001595698">
    <property type="component" value="Unassembled WGS sequence"/>
</dbReference>
<sequence>MSVVEPAMTAAELQGHVTDEGVNARVAQARESSEWLSPDDVTEVVAFTASRPAHVTLFKTVAHPTRQA</sequence>
<name>A0ABV8F891_9ACTN</name>
<proteinExistence type="predicted"/>
<protein>
    <submittedName>
        <fullName evidence="1">Uncharacterized protein</fullName>
    </submittedName>
</protein>
<keyword evidence="2" id="KW-1185">Reference proteome</keyword>
<organism evidence="1 2">
    <name type="scientific">Streptosporangium jomthongense</name>
    <dbReference type="NCBI Taxonomy" id="1193683"/>
    <lineage>
        <taxon>Bacteria</taxon>
        <taxon>Bacillati</taxon>
        <taxon>Actinomycetota</taxon>
        <taxon>Actinomycetes</taxon>
        <taxon>Streptosporangiales</taxon>
        <taxon>Streptosporangiaceae</taxon>
        <taxon>Streptosporangium</taxon>
    </lineage>
</organism>
<accession>A0ABV8F891</accession>
<dbReference type="RefSeq" id="WP_386194919.1">
    <property type="nucleotide sequence ID" value="NZ_JBHSBC010000038.1"/>
</dbReference>
<evidence type="ECO:0000313" key="1">
    <source>
        <dbReference type="EMBL" id="MFC3984912.1"/>
    </source>
</evidence>
<dbReference type="EMBL" id="JBHSBC010000038">
    <property type="protein sequence ID" value="MFC3984912.1"/>
    <property type="molecule type" value="Genomic_DNA"/>
</dbReference>